<accession>A0A835T7F7</accession>
<keyword evidence="4" id="KW-0496">Mitochondrion</keyword>
<evidence type="ECO:0000256" key="8">
    <source>
        <dbReference type="SAM" id="MobiDB-lite"/>
    </source>
</evidence>
<dbReference type="InterPro" id="IPR013870">
    <property type="entry name" value="Ribosomal_mL54"/>
</dbReference>
<feature type="region of interest" description="Disordered" evidence="8">
    <location>
        <begin position="25"/>
        <end position="44"/>
    </location>
</feature>
<name>A0A835T7F7_CHLIN</name>
<keyword evidence="3" id="KW-0689">Ribosomal protein</keyword>
<keyword evidence="2" id="KW-0809">Transit peptide</keyword>
<dbReference type="GO" id="GO:0003735">
    <property type="term" value="F:structural constituent of ribosome"/>
    <property type="evidence" value="ECO:0007669"/>
    <property type="project" value="TreeGrafter"/>
</dbReference>
<dbReference type="AlphaFoldDB" id="A0A835T7F7"/>
<evidence type="ECO:0000256" key="4">
    <source>
        <dbReference type="ARBA" id="ARBA00023128"/>
    </source>
</evidence>
<evidence type="ECO:0000313" key="10">
    <source>
        <dbReference type="Proteomes" id="UP000650467"/>
    </source>
</evidence>
<evidence type="ECO:0000256" key="3">
    <source>
        <dbReference type="ARBA" id="ARBA00022980"/>
    </source>
</evidence>
<evidence type="ECO:0000256" key="6">
    <source>
        <dbReference type="ARBA" id="ARBA00033752"/>
    </source>
</evidence>
<protein>
    <recommendedName>
        <fullName evidence="7">Large ribosomal subunit protein mL54</fullName>
    </recommendedName>
</protein>
<evidence type="ECO:0000256" key="5">
    <source>
        <dbReference type="ARBA" id="ARBA00023274"/>
    </source>
</evidence>
<evidence type="ECO:0000256" key="7">
    <source>
        <dbReference type="ARBA" id="ARBA00035179"/>
    </source>
</evidence>
<evidence type="ECO:0000256" key="2">
    <source>
        <dbReference type="ARBA" id="ARBA00022946"/>
    </source>
</evidence>
<dbReference type="EMBL" id="JAEHOC010000018">
    <property type="protein sequence ID" value="KAG2433845.1"/>
    <property type="molecule type" value="Genomic_DNA"/>
</dbReference>
<proteinExistence type="inferred from homology"/>
<gene>
    <name evidence="9" type="ORF">HXX76_008201</name>
</gene>
<dbReference type="PANTHER" id="PTHR28595:SF1">
    <property type="entry name" value="LARGE RIBOSOMAL SUBUNIT PROTEIN ML54"/>
    <property type="match status" value="1"/>
</dbReference>
<dbReference type="PANTHER" id="PTHR28595">
    <property type="entry name" value="39S RIBOSOMAL PROTEIN L54, MITOCHONDRIAL"/>
    <property type="match status" value="1"/>
</dbReference>
<dbReference type="OrthoDB" id="10252718at2759"/>
<dbReference type="Proteomes" id="UP000650467">
    <property type="component" value="Unassembled WGS sequence"/>
</dbReference>
<evidence type="ECO:0000313" key="9">
    <source>
        <dbReference type="EMBL" id="KAG2433845.1"/>
    </source>
</evidence>
<keyword evidence="5" id="KW-0687">Ribonucleoprotein</keyword>
<keyword evidence="10" id="KW-1185">Reference proteome</keyword>
<organism evidence="9 10">
    <name type="scientific">Chlamydomonas incerta</name>
    <dbReference type="NCBI Taxonomy" id="51695"/>
    <lineage>
        <taxon>Eukaryota</taxon>
        <taxon>Viridiplantae</taxon>
        <taxon>Chlorophyta</taxon>
        <taxon>core chlorophytes</taxon>
        <taxon>Chlorophyceae</taxon>
        <taxon>CS clade</taxon>
        <taxon>Chlamydomonadales</taxon>
        <taxon>Chlamydomonadaceae</taxon>
        <taxon>Chlamydomonas</taxon>
    </lineage>
</organism>
<comment type="caution">
    <text evidence="9">The sequence shown here is derived from an EMBL/GenBank/DDBJ whole genome shotgun (WGS) entry which is preliminary data.</text>
</comment>
<evidence type="ECO:0000256" key="1">
    <source>
        <dbReference type="ARBA" id="ARBA00004173"/>
    </source>
</evidence>
<dbReference type="GO" id="GO:0005762">
    <property type="term" value="C:mitochondrial large ribosomal subunit"/>
    <property type="evidence" value="ECO:0007669"/>
    <property type="project" value="TreeGrafter"/>
</dbReference>
<dbReference type="Pfam" id="PF08561">
    <property type="entry name" value="Ribosomal_L37"/>
    <property type="match status" value="1"/>
</dbReference>
<sequence>MSVSIGALQGLRSRWSALLALPLRAPLPPGGGGGSKKGKDKGPRVVGELSCEVVTGCGLLKTEADPAIKPDSEYPGWLFTLLEPRPTIKELEKAYTEGGLTIPELRRLWRLKNKARIKESNFLKAKS</sequence>
<reference evidence="9" key="1">
    <citation type="journal article" date="2020" name="bioRxiv">
        <title>Comparative genomics of Chlamydomonas.</title>
        <authorList>
            <person name="Craig R.J."/>
            <person name="Hasan A.R."/>
            <person name="Ness R.W."/>
            <person name="Keightley P.D."/>
        </authorList>
    </citation>
    <scope>NUCLEOTIDE SEQUENCE</scope>
    <source>
        <strain evidence="9">SAG 7.73</strain>
    </source>
</reference>
<comment type="similarity">
    <text evidence="6">Belongs to the mitochondrion-specific ribosomal protein mL54 family.</text>
</comment>
<comment type="subcellular location">
    <subcellularLocation>
        <location evidence="1">Mitochondrion</location>
    </subcellularLocation>
</comment>